<dbReference type="PROSITE" id="PS50181">
    <property type="entry name" value="FBOX"/>
    <property type="match status" value="1"/>
</dbReference>
<proteinExistence type="predicted"/>
<dbReference type="KEGG" id="mrr:Moror_6214"/>
<dbReference type="OrthoDB" id="2322499at2759"/>
<evidence type="ECO:0000313" key="2">
    <source>
        <dbReference type="EMBL" id="ESK84450.1"/>
    </source>
</evidence>
<organism evidence="2 3">
    <name type="scientific">Moniliophthora roreri (strain MCA 2997)</name>
    <name type="common">Cocoa frosty pod rot fungus</name>
    <name type="synonym">Crinipellis roreri</name>
    <dbReference type="NCBI Taxonomy" id="1381753"/>
    <lineage>
        <taxon>Eukaryota</taxon>
        <taxon>Fungi</taxon>
        <taxon>Dikarya</taxon>
        <taxon>Basidiomycota</taxon>
        <taxon>Agaricomycotina</taxon>
        <taxon>Agaricomycetes</taxon>
        <taxon>Agaricomycetidae</taxon>
        <taxon>Agaricales</taxon>
        <taxon>Marasmiineae</taxon>
        <taxon>Marasmiaceae</taxon>
        <taxon>Moniliophthora</taxon>
    </lineage>
</organism>
<keyword evidence="3" id="KW-1185">Reference proteome</keyword>
<dbReference type="AlphaFoldDB" id="V2WW68"/>
<comment type="caution">
    <text evidence="2">The sequence shown here is derived from an EMBL/GenBank/DDBJ whole genome shotgun (WGS) entry which is preliminary data.</text>
</comment>
<reference evidence="2 3" key="1">
    <citation type="journal article" date="2014" name="BMC Genomics">
        <title>Genome and secretome analysis of the hemibiotrophic fungal pathogen, Moniliophthora roreri, which causes frosty pod rot disease of cacao: mechanisms of the biotrophic and necrotrophic phases.</title>
        <authorList>
            <person name="Meinhardt L.W."/>
            <person name="Costa G.G.L."/>
            <person name="Thomazella D.P.T."/>
            <person name="Teixeira P.J.P.L."/>
            <person name="Carazzolle M.F."/>
            <person name="Schuster S.C."/>
            <person name="Carlson J.E."/>
            <person name="Guiltinan M.J."/>
            <person name="Mieczkowski P."/>
            <person name="Farmer A."/>
            <person name="Ramaraj T."/>
            <person name="Crozier J."/>
            <person name="Davis R.E."/>
            <person name="Shao J."/>
            <person name="Melnick R.L."/>
            <person name="Pereira G.A.G."/>
            <person name="Bailey B.A."/>
        </authorList>
    </citation>
    <scope>NUCLEOTIDE SEQUENCE [LARGE SCALE GENOMIC DNA]</scope>
    <source>
        <strain evidence="2 3">MCA 2997</strain>
    </source>
</reference>
<sequence>MQTSFRVTFLQVPTNTEPGHQLEEPNPKRVKTTLTSCSPASNVSAKITDQNQTSLLCSMPLDIIFLICSFLPAKTLIELPKINRLFRATLLSTTGASVWITLRNSFRAPAPMPGMSELEWARLLWGGTHCQVCGTKGVNRVDFILRKRICYACVKKKGIPRVAFKRRYPDADRVVLDLVLPTSGGNRGARNGYYHCEEIEKVIQEIALCKRRKAKENYNQKRKQFLKECSEHASRCEEWVAEDRSRKAEEADNVRESRIRAIYDRLRNMGYTEDDMQEVKWLQCVQRSTPLSEKSWDMISPDVFAVIRGYRTSRMLRDNDGILATRRKTFDKVFLDYKNKLQPKQWRTLPSIETMYLFQTVNEILVCPDSKTISEEKLSTTLETIQDEVDCWIRTLKRILAEDIAEAIDMYMCSSRRAEAPPPRTTSLDLAMTVIQCVQCYHYSSTLEAAVRHLHTSSCCEGDLLRVSQLFRYSQVPTARLLVVKSGLDPQIATPDDMDEIGAFYQCLDCEHHDDSFVATWRDHIRSHTRWYNVPQFRLLAEQESPKDERACWACGHCNAHINGLVTRADVLEHVKVTHHVSKTHVPQDFFYAGQ</sequence>
<dbReference type="EMBL" id="AWSO01001295">
    <property type="protein sequence ID" value="ESK84450.1"/>
    <property type="molecule type" value="Genomic_DNA"/>
</dbReference>
<dbReference type="InterPro" id="IPR036047">
    <property type="entry name" value="F-box-like_dom_sf"/>
</dbReference>
<evidence type="ECO:0000313" key="3">
    <source>
        <dbReference type="Proteomes" id="UP000017559"/>
    </source>
</evidence>
<dbReference type="HOGENOM" id="CLU_010790_5_0_1"/>
<accession>V2WW68</accession>
<protein>
    <recommendedName>
        <fullName evidence="1">F-box domain-containing protein</fullName>
    </recommendedName>
</protein>
<dbReference type="Proteomes" id="UP000017559">
    <property type="component" value="Unassembled WGS sequence"/>
</dbReference>
<feature type="domain" description="F-box" evidence="1">
    <location>
        <begin position="53"/>
        <end position="102"/>
    </location>
</feature>
<dbReference type="InterPro" id="IPR001810">
    <property type="entry name" value="F-box_dom"/>
</dbReference>
<gene>
    <name evidence="2" type="ORF">Moror_6214</name>
</gene>
<dbReference type="SUPFAM" id="SSF81383">
    <property type="entry name" value="F-box domain"/>
    <property type="match status" value="1"/>
</dbReference>
<name>V2WW68_MONRO</name>
<evidence type="ECO:0000259" key="1">
    <source>
        <dbReference type="PROSITE" id="PS50181"/>
    </source>
</evidence>